<accession>A0A6C0I4N3</accession>
<feature type="transmembrane region" description="Helical" evidence="1">
    <location>
        <begin position="185"/>
        <end position="207"/>
    </location>
</feature>
<reference evidence="2" key="1">
    <citation type="journal article" date="2020" name="Nature">
        <title>Giant virus diversity and host interactions through global metagenomics.</title>
        <authorList>
            <person name="Schulz F."/>
            <person name="Roux S."/>
            <person name="Paez-Espino D."/>
            <person name="Jungbluth S."/>
            <person name="Walsh D.A."/>
            <person name="Denef V.J."/>
            <person name="McMahon K.D."/>
            <person name="Konstantinidis K.T."/>
            <person name="Eloe-Fadrosh E.A."/>
            <person name="Kyrpides N.C."/>
            <person name="Woyke T."/>
        </authorList>
    </citation>
    <scope>NUCLEOTIDE SEQUENCE</scope>
    <source>
        <strain evidence="2">GVMAG-M-3300023184-190</strain>
    </source>
</reference>
<proteinExistence type="predicted"/>
<protein>
    <submittedName>
        <fullName evidence="2">Uncharacterized protein</fullName>
    </submittedName>
</protein>
<dbReference type="AlphaFoldDB" id="A0A6C0I4N3"/>
<keyword evidence="1" id="KW-0812">Transmembrane</keyword>
<sequence length="341" mass="37840">MSDFDTNGCAFNADKYVELYPDVKAKFDGNGPAIENHFITVGLAEGRTPCGNIDSTCKFDPLAYISINKDLQNSFNGDTAAITDHYKIHGIHQGRSICPSKTLSACPTMATSDKQLDDLLTKESDRLAKKKIDIDNALIGQQHEQIMIDSHAKRVGQYNKIMIAVFVGFIALIILYALSKIIIFIPSYVVDTLSLLIIMMTIIYCYVMYREVLIRDRVNYDEVKMNGPPLKERIPPRSAIDRNIIDPIFGNPTIGNVMIGNPTIGNLMIGNTMIGNPLALACIGGDCCDTLERTTVWDNLNGRCIPNPVLKCNGNAVVVVVKDHFTTLSNSRTEYDNYVKY</sequence>
<keyword evidence="1" id="KW-1133">Transmembrane helix</keyword>
<keyword evidence="1" id="KW-0472">Membrane</keyword>
<organism evidence="2">
    <name type="scientific">viral metagenome</name>
    <dbReference type="NCBI Taxonomy" id="1070528"/>
    <lineage>
        <taxon>unclassified sequences</taxon>
        <taxon>metagenomes</taxon>
        <taxon>organismal metagenomes</taxon>
    </lineage>
</organism>
<dbReference type="EMBL" id="MN740092">
    <property type="protein sequence ID" value="QHT87540.1"/>
    <property type="molecule type" value="Genomic_DNA"/>
</dbReference>
<feature type="transmembrane region" description="Helical" evidence="1">
    <location>
        <begin position="161"/>
        <end position="179"/>
    </location>
</feature>
<name>A0A6C0I4N3_9ZZZZ</name>
<evidence type="ECO:0000313" key="2">
    <source>
        <dbReference type="EMBL" id="QHT87540.1"/>
    </source>
</evidence>
<evidence type="ECO:0000256" key="1">
    <source>
        <dbReference type="SAM" id="Phobius"/>
    </source>
</evidence>